<feature type="transmembrane region" description="Helical" evidence="13">
    <location>
        <begin position="12"/>
        <end position="32"/>
    </location>
</feature>
<evidence type="ECO:0000256" key="5">
    <source>
        <dbReference type="ARBA" id="ARBA00022714"/>
    </source>
</evidence>
<keyword evidence="9" id="KW-0560">Oxidoreductase</keyword>
<dbReference type="Proteomes" id="UP000494245">
    <property type="component" value="Unassembled WGS sequence"/>
</dbReference>
<keyword evidence="12 13" id="KW-0472">Membrane</keyword>
<dbReference type="GO" id="GO:0050660">
    <property type="term" value="F:flavin adenine dinucleotide binding"/>
    <property type="evidence" value="ECO:0007669"/>
    <property type="project" value="TreeGrafter"/>
</dbReference>
<name>A0A6V8LWW2_9BACT</name>
<evidence type="ECO:0000256" key="1">
    <source>
        <dbReference type="ARBA" id="ARBA00001974"/>
    </source>
</evidence>
<keyword evidence="3" id="KW-0285">Flavoprotein</keyword>
<dbReference type="PROSITE" id="PS51384">
    <property type="entry name" value="FAD_FR"/>
    <property type="match status" value="1"/>
</dbReference>
<proteinExistence type="predicted"/>
<keyword evidence="4 13" id="KW-0812">Transmembrane</keyword>
<dbReference type="EMBL" id="BLTE01000016">
    <property type="protein sequence ID" value="GFK95380.1"/>
    <property type="molecule type" value="Genomic_DNA"/>
</dbReference>
<dbReference type="Pfam" id="PF01794">
    <property type="entry name" value="Ferric_reduct"/>
    <property type="match status" value="1"/>
</dbReference>
<evidence type="ECO:0000256" key="2">
    <source>
        <dbReference type="ARBA" id="ARBA00004141"/>
    </source>
</evidence>
<evidence type="ECO:0000313" key="16">
    <source>
        <dbReference type="Proteomes" id="UP000494245"/>
    </source>
</evidence>
<evidence type="ECO:0000259" key="14">
    <source>
        <dbReference type="PROSITE" id="PS51384"/>
    </source>
</evidence>
<keyword evidence="5" id="KW-0001">2Fe-2S</keyword>
<dbReference type="PANTHER" id="PTHR47354:SF8">
    <property type="entry name" value="1,2-PHENYLACETYL-COA EPOXIDASE, SUBUNIT E"/>
    <property type="match status" value="1"/>
</dbReference>
<evidence type="ECO:0000256" key="3">
    <source>
        <dbReference type="ARBA" id="ARBA00022630"/>
    </source>
</evidence>
<dbReference type="GO" id="GO:0051537">
    <property type="term" value="F:2 iron, 2 sulfur cluster binding"/>
    <property type="evidence" value="ECO:0007669"/>
    <property type="project" value="UniProtKB-KW"/>
</dbReference>
<gene>
    <name evidence="15" type="primary">pyrK_2</name>
    <name evidence="15" type="ORF">NNJEOMEG_03243</name>
</gene>
<evidence type="ECO:0000313" key="15">
    <source>
        <dbReference type="EMBL" id="GFK95380.1"/>
    </source>
</evidence>
<comment type="subcellular location">
    <subcellularLocation>
        <location evidence="2">Membrane</location>
        <topology evidence="2">Multi-pass membrane protein</topology>
    </subcellularLocation>
</comment>
<feature type="domain" description="FAD-binding FR-type" evidence="14">
    <location>
        <begin position="210"/>
        <end position="312"/>
    </location>
</feature>
<feature type="transmembrane region" description="Helical" evidence="13">
    <location>
        <begin position="125"/>
        <end position="147"/>
    </location>
</feature>
<keyword evidence="10" id="KW-0408">Iron</keyword>
<organism evidence="15 16">
    <name type="scientific">Fundidesulfovibrio magnetotacticus</name>
    <dbReference type="NCBI Taxonomy" id="2730080"/>
    <lineage>
        <taxon>Bacteria</taxon>
        <taxon>Pseudomonadati</taxon>
        <taxon>Thermodesulfobacteriota</taxon>
        <taxon>Desulfovibrionia</taxon>
        <taxon>Desulfovibrionales</taxon>
        <taxon>Desulfovibrionaceae</taxon>
        <taxon>Fundidesulfovibrio</taxon>
    </lineage>
</organism>
<keyword evidence="7" id="KW-0274">FAD</keyword>
<dbReference type="InterPro" id="IPR017927">
    <property type="entry name" value="FAD-bd_FR_type"/>
</dbReference>
<feature type="transmembrane region" description="Helical" evidence="13">
    <location>
        <begin position="44"/>
        <end position="65"/>
    </location>
</feature>
<reference evidence="15 16" key="2">
    <citation type="submission" date="2020-05" db="EMBL/GenBank/DDBJ databases">
        <title>Draft genome sequence of Desulfovibrio sp. strainFSS-1.</title>
        <authorList>
            <person name="Shimoshige H."/>
            <person name="Kobayashi H."/>
            <person name="Maekawa T."/>
        </authorList>
    </citation>
    <scope>NUCLEOTIDE SEQUENCE [LARGE SCALE GENOMIC DNA]</scope>
    <source>
        <strain evidence="15 16">SIID29052-01</strain>
    </source>
</reference>
<dbReference type="GO" id="GO:0046872">
    <property type="term" value="F:metal ion binding"/>
    <property type="evidence" value="ECO:0007669"/>
    <property type="project" value="UniProtKB-KW"/>
</dbReference>
<evidence type="ECO:0000256" key="8">
    <source>
        <dbReference type="ARBA" id="ARBA00022989"/>
    </source>
</evidence>
<evidence type="ECO:0000256" key="12">
    <source>
        <dbReference type="ARBA" id="ARBA00023136"/>
    </source>
</evidence>
<evidence type="ECO:0000256" key="11">
    <source>
        <dbReference type="ARBA" id="ARBA00023014"/>
    </source>
</evidence>
<feature type="transmembrane region" description="Helical" evidence="13">
    <location>
        <begin position="159"/>
        <end position="177"/>
    </location>
</feature>
<dbReference type="Gene3D" id="3.40.50.80">
    <property type="entry name" value="Nucleotide-binding domain of ferredoxin-NADP reductase (FNR) module"/>
    <property type="match status" value="1"/>
</dbReference>
<dbReference type="Gene3D" id="2.40.30.10">
    <property type="entry name" value="Translation factors"/>
    <property type="match status" value="1"/>
</dbReference>
<dbReference type="PRINTS" id="PR00406">
    <property type="entry name" value="CYTB5RDTASE"/>
</dbReference>
<dbReference type="SUPFAM" id="SSF63380">
    <property type="entry name" value="Riboflavin synthase domain-like"/>
    <property type="match status" value="1"/>
</dbReference>
<keyword evidence="8 13" id="KW-1133">Transmembrane helix</keyword>
<dbReference type="InterPro" id="IPR013130">
    <property type="entry name" value="Fe3_Rdtase_TM_dom"/>
</dbReference>
<evidence type="ECO:0000256" key="4">
    <source>
        <dbReference type="ARBA" id="ARBA00022692"/>
    </source>
</evidence>
<protein>
    <submittedName>
        <fullName evidence="15">Dihydroorotate dehydrogenase B (NAD(+)), electron transfer subunit</fullName>
    </submittedName>
</protein>
<dbReference type="InterPro" id="IPR050415">
    <property type="entry name" value="MRET"/>
</dbReference>
<dbReference type="RefSeq" id="WP_173086338.1">
    <property type="nucleotide sequence ID" value="NZ_BLTE01000016.1"/>
</dbReference>
<dbReference type="InterPro" id="IPR039261">
    <property type="entry name" value="FNR_nucleotide-bd"/>
</dbReference>
<evidence type="ECO:0000256" key="13">
    <source>
        <dbReference type="SAM" id="Phobius"/>
    </source>
</evidence>
<evidence type="ECO:0000256" key="6">
    <source>
        <dbReference type="ARBA" id="ARBA00022723"/>
    </source>
</evidence>
<feature type="transmembrane region" description="Helical" evidence="13">
    <location>
        <begin position="85"/>
        <end position="105"/>
    </location>
</feature>
<dbReference type="PANTHER" id="PTHR47354">
    <property type="entry name" value="NADH OXIDOREDUCTASE HCR"/>
    <property type="match status" value="1"/>
</dbReference>
<keyword evidence="6" id="KW-0479">Metal-binding</keyword>
<dbReference type="SUPFAM" id="SSF52343">
    <property type="entry name" value="Ferredoxin reductase-like, C-terminal NADP-linked domain"/>
    <property type="match status" value="1"/>
</dbReference>
<evidence type="ECO:0000256" key="10">
    <source>
        <dbReference type="ARBA" id="ARBA00023004"/>
    </source>
</evidence>
<comment type="caution">
    <text evidence="15">The sequence shown here is derived from an EMBL/GenBank/DDBJ whole genome shotgun (WGS) entry which is preliminary data.</text>
</comment>
<dbReference type="InterPro" id="IPR017938">
    <property type="entry name" value="Riboflavin_synthase-like_b-brl"/>
</dbReference>
<dbReference type="GO" id="GO:0016491">
    <property type="term" value="F:oxidoreductase activity"/>
    <property type="evidence" value="ECO:0007669"/>
    <property type="project" value="UniProtKB-KW"/>
</dbReference>
<feature type="transmembrane region" description="Helical" evidence="13">
    <location>
        <begin position="189"/>
        <end position="209"/>
    </location>
</feature>
<comment type="cofactor">
    <cofactor evidence="1">
        <name>FAD</name>
        <dbReference type="ChEBI" id="CHEBI:57692"/>
    </cofactor>
</comment>
<evidence type="ECO:0000256" key="7">
    <source>
        <dbReference type="ARBA" id="ARBA00022827"/>
    </source>
</evidence>
<dbReference type="AlphaFoldDB" id="A0A6V8LWW2"/>
<accession>A0A6V8LWW2</accession>
<sequence>MLTTSRFHLRFWPVWVSVGAVLGLWIACKWFHQDWFDDGFKYVAKASSLSATTLMCWCLVLSARFRALEDLFGGLDKVYQVHKRLGKLLCLVLAPHPLFLAAHRLPDVSAYLGYFAPAATLQDRYALGKDLGLAALIALCALVALSLRLIMRYEAWKRLHGWLGPVFLLVMVHVHLVDADVARYAPLRVAFWGMLLAGAASWVYIRLLYERFGPRHAYAVESIETVGGAREITLRPLGRPLDFKASQFVYLVIRTPPIPPEPHPYSIASGYSPDGRFKLGIKEVGDHTRSLAHLAPGDRTDVYGPYGRFSEPFFNRGRDCVFIGGGIGITPFIGMWHVALHSEERLRPDGMDSQLKARHPELSSDWTAPRIALFYVCRTREEASFDDDIRAQAEQSPLGGLEQARQAGFDYVLHESQTHGRFGIPHMRDVLGDRFPGRLFFLCGPTPMMEALAARLLDEGVSPLDILIEDFNLV</sequence>
<evidence type="ECO:0000256" key="9">
    <source>
        <dbReference type="ARBA" id="ARBA00023002"/>
    </source>
</evidence>
<dbReference type="PROSITE" id="PS51257">
    <property type="entry name" value="PROKAR_LIPOPROTEIN"/>
    <property type="match status" value="1"/>
</dbReference>
<keyword evidence="11" id="KW-0411">Iron-sulfur</keyword>
<dbReference type="GO" id="GO:0016020">
    <property type="term" value="C:membrane"/>
    <property type="evidence" value="ECO:0007669"/>
    <property type="project" value="UniProtKB-SubCell"/>
</dbReference>
<reference evidence="15 16" key="1">
    <citation type="submission" date="2020-04" db="EMBL/GenBank/DDBJ databases">
        <authorList>
            <consortium name="Desulfovibrio sp. FSS-1 genome sequencing consortium"/>
            <person name="Shimoshige H."/>
            <person name="Kobayashi H."/>
            <person name="Maekawa T."/>
        </authorList>
    </citation>
    <scope>NUCLEOTIDE SEQUENCE [LARGE SCALE GENOMIC DNA]</scope>
    <source>
        <strain evidence="15 16">SIID29052-01</strain>
    </source>
</reference>
<keyword evidence="16" id="KW-1185">Reference proteome</keyword>